<dbReference type="PROSITE" id="PS50885">
    <property type="entry name" value="HAMP"/>
    <property type="match status" value="1"/>
</dbReference>
<evidence type="ECO:0000256" key="9">
    <source>
        <dbReference type="ARBA" id="ARBA00022840"/>
    </source>
</evidence>
<dbReference type="CDD" id="cd00075">
    <property type="entry name" value="HATPase"/>
    <property type="match status" value="1"/>
</dbReference>
<dbReference type="SUPFAM" id="SSF158472">
    <property type="entry name" value="HAMP domain-like"/>
    <property type="match status" value="1"/>
</dbReference>
<keyword evidence="5" id="KW-0597">Phosphoprotein</keyword>
<evidence type="ECO:0000256" key="2">
    <source>
        <dbReference type="ARBA" id="ARBA00004651"/>
    </source>
</evidence>
<dbReference type="Proteomes" id="UP001199916">
    <property type="component" value="Unassembled WGS sequence"/>
</dbReference>
<proteinExistence type="predicted"/>
<evidence type="ECO:0000256" key="10">
    <source>
        <dbReference type="ARBA" id="ARBA00023012"/>
    </source>
</evidence>
<protein>
    <recommendedName>
        <fullName evidence="3">histidine kinase</fullName>
        <ecNumber evidence="3">2.7.13.3</ecNumber>
    </recommendedName>
</protein>
<feature type="transmembrane region" description="Helical" evidence="12">
    <location>
        <begin position="46"/>
        <end position="68"/>
    </location>
</feature>
<dbReference type="Gene3D" id="1.10.287.130">
    <property type="match status" value="1"/>
</dbReference>
<feature type="domain" description="HAMP" evidence="14">
    <location>
        <begin position="68"/>
        <end position="120"/>
    </location>
</feature>
<dbReference type="InterPro" id="IPR035965">
    <property type="entry name" value="PAS-like_dom_sf"/>
</dbReference>
<evidence type="ECO:0000256" key="12">
    <source>
        <dbReference type="SAM" id="Phobius"/>
    </source>
</evidence>
<dbReference type="InterPro" id="IPR003660">
    <property type="entry name" value="HAMP_dom"/>
</dbReference>
<dbReference type="PANTHER" id="PTHR42878">
    <property type="entry name" value="TWO-COMPONENT HISTIDINE KINASE"/>
    <property type="match status" value="1"/>
</dbReference>
<dbReference type="EMBL" id="JAJNBZ010000005">
    <property type="protein sequence ID" value="MCE5169596.1"/>
    <property type="molecule type" value="Genomic_DNA"/>
</dbReference>
<keyword evidence="6" id="KW-0808">Transferase</keyword>
<dbReference type="SMART" id="SM00387">
    <property type="entry name" value="HATPase_c"/>
    <property type="match status" value="1"/>
</dbReference>
<keyword evidence="9" id="KW-0067">ATP-binding</keyword>
<keyword evidence="10" id="KW-0902">Two-component regulatory system</keyword>
<evidence type="ECO:0000256" key="7">
    <source>
        <dbReference type="ARBA" id="ARBA00022741"/>
    </source>
</evidence>
<evidence type="ECO:0000256" key="5">
    <source>
        <dbReference type="ARBA" id="ARBA00022553"/>
    </source>
</evidence>
<dbReference type="CDD" id="cd06225">
    <property type="entry name" value="HAMP"/>
    <property type="match status" value="1"/>
</dbReference>
<dbReference type="SMART" id="SM00388">
    <property type="entry name" value="HisKA"/>
    <property type="match status" value="1"/>
</dbReference>
<dbReference type="RefSeq" id="WP_233696522.1">
    <property type="nucleotide sequence ID" value="NZ_JAJNBZ010000005.1"/>
</dbReference>
<dbReference type="EC" id="2.7.13.3" evidence="3"/>
<dbReference type="SUPFAM" id="SSF55874">
    <property type="entry name" value="ATPase domain of HSP90 chaperone/DNA topoisomerase II/histidine kinase"/>
    <property type="match status" value="1"/>
</dbReference>
<dbReference type="InterPro" id="IPR013656">
    <property type="entry name" value="PAS_4"/>
</dbReference>
<organism evidence="15 16">
    <name type="scientific">Paenibacillus profundus</name>
    <dbReference type="NCBI Taxonomy" id="1173085"/>
    <lineage>
        <taxon>Bacteria</taxon>
        <taxon>Bacillati</taxon>
        <taxon>Bacillota</taxon>
        <taxon>Bacilli</taxon>
        <taxon>Bacillales</taxon>
        <taxon>Paenibacillaceae</taxon>
        <taxon>Paenibacillus</taxon>
    </lineage>
</organism>
<feature type="transmembrane region" description="Helical" evidence="12">
    <location>
        <begin position="12"/>
        <end position="34"/>
    </location>
</feature>
<dbReference type="Gene3D" id="3.30.450.20">
    <property type="entry name" value="PAS domain"/>
    <property type="match status" value="1"/>
</dbReference>
<evidence type="ECO:0000256" key="3">
    <source>
        <dbReference type="ARBA" id="ARBA00012438"/>
    </source>
</evidence>
<dbReference type="PROSITE" id="PS50109">
    <property type="entry name" value="HIS_KIN"/>
    <property type="match status" value="1"/>
</dbReference>
<dbReference type="Pfam" id="PF02518">
    <property type="entry name" value="HATPase_c"/>
    <property type="match status" value="1"/>
</dbReference>
<dbReference type="InterPro" id="IPR036097">
    <property type="entry name" value="HisK_dim/P_sf"/>
</dbReference>
<evidence type="ECO:0000256" key="1">
    <source>
        <dbReference type="ARBA" id="ARBA00000085"/>
    </source>
</evidence>
<keyword evidence="4" id="KW-1003">Cell membrane</keyword>
<dbReference type="SMART" id="SM00304">
    <property type="entry name" value="HAMP"/>
    <property type="match status" value="1"/>
</dbReference>
<dbReference type="InterPro" id="IPR036890">
    <property type="entry name" value="HATPase_C_sf"/>
</dbReference>
<keyword evidence="12" id="KW-0812">Transmembrane</keyword>
<reference evidence="15 16" key="1">
    <citation type="submission" date="2021-11" db="EMBL/GenBank/DDBJ databases">
        <title>Draft genome sequence of Paenibacillus profundus YoMME, a new Gram-positive bacteria with exoelectrogenic properties.</title>
        <authorList>
            <person name="Hubenova Y."/>
            <person name="Hubenova E."/>
            <person name="Manasiev Y."/>
            <person name="Peykov S."/>
            <person name="Mitov M."/>
        </authorList>
    </citation>
    <scope>NUCLEOTIDE SEQUENCE [LARGE SCALE GENOMIC DNA]</scope>
    <source>
        <strain evidence="15 16">YoMME</strain>
    </source>
</reference>
<evidence type="ECO:0000256" key="8">
    <source>
        <dbReference type="ARBA" id="ARBA00022777"/>
    </source>
</evidence>
<comment type="caution">
    <text evidence="15">The sequence shown here is derived from an EMBL/GenBank/DDBJ whole genome shotgun (WGS) entry which is preliminary data.</text>
</comment>
<evidence type="ECO:0000256" key="4">
    <source>
        <dbReference type="ARBA" id="ARBA00022475"/>
    </source>
</evidence>
<dbReference type="InterPro" id="IPR003594">
    <property type="entry name" value="HATPase_dom"/>
</dbReference>
<keyword evidence="11 12" id="KW-0472">Membrane</keyword>
<dbReference type="Pfam" id="PF08448">
    <property type="entry name" value="PAS_4"/>
    <property type="match status" value="1"/>
</dbReference>
<dbReference type="CDD" id="cd00082">
    <property type="entry name" value="HisKA"/>
    <property type="match status" value="1"/>
</dbReference>
<feature type="domain" description="Histidine kinase" evidence="13">
    <location>
        <begin position="248"/>
        <end position="473"/>
    </location>
</feature>
<keyword evidence="16" id="KW-1185">Reference proteome</keyword>
<dbReference type="SUPFAM" id="SSF47384">
    <property type="entry name" value="Homodimeric domain of signal transducing histidine kinase"/>
    <property type="match status" value="1"/>
</dbReference>
<evidence type="ECO:0000313" key="16">
    <source>
        <dbReference type="Proteomes" id="UP001199916"/>
    </source>
</evidence>
<dbReference type="Pfam" id="PF00512">
    <property type="entry name" value="HisKA"/>
    <property type="match status" value="1"/>
</dbReference>
<name>A0ABS8YGW1_9BACL</name>
<comment type="catalytic activity">
    <reaction evidence="1">
        <text>ATP + protein L-histidine = ADP + protein N-phospho-L-histidine.</text>
        <dbReference type="EC" id="2.7.13.3"/>
    </reaction>
</comment>
<evidence type="ECO:0000259" key="13">
    <source>
        <dbReference type="PROSITE" id="PS50109"/>
    </source>
</evidence>
<gene>
    <name evidence="15" type="ORF">LQV63_09755</name>
</gene>
<dbReference type="SUPFAM" id="SSF55785">
    <property type="entry name" value="PYP-like sensor domain (PAS domain)"/>
    <property type="match status" value="1"/>
</dbReference>
<comment type="subcellular location">
    <subcellularLocation>
        <location evidence="2">Cell membrane</location>
        <topology evidence="2">Multi-pass membrane protein</topology>
    </subcellularLocation>
</comment>
<dbReference type="Gene3D" id="3.30.565.10">
    <property type="entry name" value="Histidine kinase-like ATPase, C-terminal domain"/>
    <property type="match status" value="1"/>
</dbReference>
<evidence type="ECO:0000313" key="15">
    <source>
        <dbReference type="EMBL" id="MCE5169596.1"/>
    </source>
</evidence>
<dbReference type="Gene3D" id="1.10.8.500">
    <property type="entry name" value="HAMP domain in histidine kinase"/>
    <property type="match status" value="1"/>
</dbReference>
<keyword evidence="7" id="KW-0547">Nucleotide-binding</keyword>
<keyword evidence="8 15" id="KW-0418">Kinase</keyword>
<dbReference type="InterPro" id="IPR050351">
    <property type="entry name" value="BphY/WalK/GraS-like"/>
</dbReference>
<dbReference type="PRINTS" id="PR00344">
    <property type="entry name" value="BCTRLSENSOR"/>
</dbReference>
<dbReference type="GO" id="GO:0016301">
    <property type="term" value="F:kinase activity"/>
    <property type="evidence" value="ECO:0007669"/>
    <property type="project" value="UniProtKB-KW"/>
</dbReference>
<dbReference type="Pfam" id="PF00672">
    <property type="entry name" value="HAMP"/>
    <property type="match status" value="1"/>
</dbReference>
<evidence type="ECO:0000259" key="14">
    <source>
        <dbReference type="PROSITE" id="PS50885"/>
    </source>
</evidence>
<evidence type="ECO:0000256" key="11">
    <source>
        <dbReference type="ARBA" id="ARBA00023136"/>
    </source>
</evidence>
<dbReference type="InterPro" id="IPR005467">
    <property type="entry name" value="His_kinase_dom"/>
</dbReference>
<evidence type="ECO:0000256" key="6">
    <source>
        <dbReference type="ARBA" id="ARBA00022679"/>
    </source>
</evidence>
<dbReference type="PANTHER" id="PTHR42878:SF3">
    <property type="entry name" value="HISTIDINE PROTEIN KINASE SAES"/>
    <property type="match status" value="1"/>
</dbReference>
<dbReference type="InterPro" id="IPR004358">
    <property type="entry name" value="Sig_transdc_His_kin-like_C"/>
</dbReference>
<dbReference type="InterPro" id="IPR003661">
    <property type="entry name" value="HisK_dim/P_dom"/>
</dbReference>
<accession>A0ABS8YGW1</accession>
<sequence>MKFWRSVVGKLWMTIIGLVAVVMATLGVYLLPYIDSNFTHPNDIKQLFVYTAITGFSLTTFFALFLFTKITQPLRKLKQAADTIRQGDYSTRVTIPSSDEIGELSRTFNHMAEELKMTIQDLQHEKEHLASVLRSMTDAVITFDASGSMLLANPHGEAILNRWNSMEWNVDVEPSDPSSVPVPMKPLFQKVIREGEEVSTRVHVRQEVWSVIVGPLHADSRVRGAVAVLRDVTEEVRLEKLRKDFVANVSHEIRTPLSMLQGYSEALLDDIAASPEERQELVQVIHDESLRMGRLVKDLLDLARMEAGHLPMHWSEADVHELIHRVYRKFSVIAKERDIPLHMSLDAEDPVLPVADEDRLEQVLTNLLDNALRHSSSGEEIRIRTERTVSSGGEELLWIHIEDHGQGIPSEDVPYIFERFYKADKARKRGASGGTGLGLAIVKNIIEAHNGILRVDSALGQGTTFSFAVPVRAPEDEK</sequence>
<keyword evidence="12" id="KW-1133">Transmembrane helix</keyword>